<dbReference type="PROSITE" id="PS00108">
    <property type="entry name" value="PROTEIN_KINASE_ST"/>
    <property type="match status" value="1"/>
</dbReference>
<reference evidence="23" key="2">
    <citation type="submission" date="2025-08" db="UniProtKB">
        <authorList>
            <consortium name="RefSeq"/>
        </authorList>
    </citation>
    <scope>IDENTIFICATION</scope>
    <source>
        <tissue evidence="23">Leaf</tissue>
    </source>
</reference>
<evidence type="ECO:0000259" key="21">
    <source>
        <dbReference type="PROSITE" id="PS50011"/>
    </source>
</evidence>
<feature type="binding site" evidence="18">
    <location>
        <position position="603"/>
    </location>
    <ligand>
        <name>ATP</name>
        <dbReference type="ChEBI" id="CHEBI:30616"/>
    </ligand>
</feature>
<evidence type="ECO:0000256" key="3">
    <source>
        <dbReference type="ARBA" id="ARBA00022475"/>
    </source>
</evidence>
<comment type="subcellular location">
    <subcellularLocation>
        <location evidence="1">Cell membrane</location>
        <topology evidence="1">Single-pass membrane protein</topology>
    </subcellularLocation>
</comment>
<keyword evidence="7 19" id="KW-0812">Transmembrane</keyword>
<gene>
    <name evidence="23" type="primary">LOC106764233</name>
</gene>
<keyword evidence="10 18" id="KW-0547">Nucleotide-binding</keyword>
<evidence type="ECO:0000256" key="14">
    <source>
        <dbReference type="ARBA" id="ARBA00023136"/>
    </source>
</evidence>
<evidence type="ECO:0000256" key="2">
    <source>
        <dbReference type="ARBA" id="ARBA00012513"/>
    </source>
</evidence>
<keyword evidence="15" id="KW-1015">Disulfide bond</keyword>
<keyword evidence="22" id="KW-1185">Reference proteome</keyword>
<dbReference type="SUPFAM" id="SSF52058">
    <property type="entry name" value="L domain-like"/>
    <property type="match status" value="1"/>
</dbReference>
<dbReference type="Proteomes" id="UP000087766">
    <property type="component" value="Chromosome 6"/>
</dbReference>
<evidence type="ECO:0000313" key="22">
    <source>
        <dbReference type="Proteomes" id="UP000087766"/>
    </source>
</evidence>
<feature type="chain" id="PRO_5010193613" description="non-specific serine/threonine protein kinase" evidence="20">
    <location>
        <begin position="24"/>
        <end position="875"/>
    </location>
</feature>
<keyword evidence="13 19" id="KW-1133">Transmembrane helix</keyword>
<dbReference type="Gene3D" id="1.10.510.10">
    <property type="entry name" value="Transferase(Phosphotransferase) domain 1"/>
    <property type="match status" value="1"/>
</dbReference>
<evidence type="ECO:0000256" key="6">
    <source>
        <dbReference type="ARBA" id="ARBA00022679"/>
    </source>
</evidence>
<dbReference type="KEGG" id="vra:106764233"/>
<dbReference type="PROSITE" id="PS00107">
    <property type="entry name" value="PROTEIN_KINASE_ATP"/>
    <property type="match status" value="1"/>
</dbReference>
<dbReference type="GO" id="GO:0005524">
    <property type="term" value="F:ATP binding"/>
    <property type="evidence" value="ECO:0007669"/>
    <property type="project" value="UniProtKB-UniRule"/>
</dbReference>
<dbReference type="Gene3D" id="3.80.10.10">
    <property type="entry name" value="Ribonuclease Inhibitor"/>
    <property type="match status" value="1"/>
</dbReference>
<comment type="catalytic activity">
    <reaction evidence="17">
        <text>L-seryl-[protein] + ATP = O-phospho-L-seryl-[protein] + ADP + H(+)</text>
        <dbReference type="Rhea" id="RHEA:17989"/>
        <dbReference type="Rhea" id="RHEA-COMP:9863"/>
        <dbReference type="Rhea" id="RHEA-COMP:11604"/>
        <dbReference type="ChEBI" id="CHEBI:15378"/>
        <dbReference type="ChEBI" id="CHEBI:29999"/>
        <dbReference type="ChEBI" id="CHEBI:30616"/>
        <dbReference type="ChEBI" id="CHEBI:83421"/>
        <dbReference type="ChEBI" id="CHEBI:456216"/>
        <dbReference type="EC" id="2.7.11.1"/>
    </reaction>
</comment>
<dbReference type="GeneID" id="106764233"/>
<dbReference type="OrthoDB" id="1382965at2759"/>
<dbReference type="FunFam" id="1.10.510.10:FF:000468">
    <property type="entry name" value="PTI1-like tyrosine-protein kinase 3"/>
    <property type="match status" value="1"/>
</dbReference>
<dbReference type="RefSeq" id="XP_014503968.1">
    <property type="nucleotide sequence ID" value="XM_014648482.2"/>
</dbReference>
<evidence type="ECO:0000256" key="11">
    <source>
        <dbReference type="ARBA" id="ARBA00022777"/>
    </source>
</evidence>
<dbReference type="Pfam" id="PF07714">
    <property type="entry name" value="PK_Tyr_Ser-Thr"/>
    <property type="match status" value="1"/>
</dbReference>
<reference evidence="22" key="1">
    <citation type="journal article" date="2014" name="Nat. Commun.">
        <title>Genome sequence of mungbean and insights into evolution within Vigna species.</title>
        <authorList>
            <person name="Kang Y.J."/>
            <person name="Kim S.K."/>
            <person name="Kim M.Y."/>
            <person name="Lestari P."/>
            <person name="Kim K.H."/>
            <person name="Ha B.K."/>
            <person name="Jun T.H."/>
            <person name="Hwang W.J."/>
            <person name="Lee T."/>
            <person name="Lee J."/>
            <person name="Shim S."/>
            <person name="Yoon M.Y."/>
            <person name="Jang Y.E."/>
            <person name="Han K.S."/>
            <person name="Taeprayoon P."/>
            <person name="Yoon N."/>
            <person name="Somta P."/>
            <person name="Tanya P."/>
            <person name="Kim K.S."/>
            <person name="Gwag J.G."/>
            <person name="Moon J.K."/>
            <person name="Lee Y.H."/>
            <person name="Park B.S."/>
            <person name="Bombarely A."/>
            <person name="Doyle J.J."/>
            <person name="Jackson S.A."/>
            <person name="Schafleitner R."/>
            <person name="Srinives P."/>
            <person name="Varshney R.K."/>
            <person name="Lee S.H."/>
        </authorList>
    </citation>
    <scope>NUCLEOTIDE SEQUENCE [LARGE SCALE GENOMIC DNA]</scope>
    <source>
        <strain evidence="22">cv. VC1973A</strain>
    </source>
</reference>
<evidence type="ECO:0000256" key="4">
    <source>
        <dbReference type="ARBA" id="ARBA00022527"/>
    </source>
</evidence>
<dbReference type="FunFam" id="3.30.200.20:FF:000394">
    <property type="entry name" value="Leucine-rich repeat receptor-like protein kinase"/>
    <property type="match status" value="1"/>
</dbReference>
<dbReference type="InterPro" id="IPR001611">
    <property type="entry name" value="Leu-rich_rpt"/>
</dbReference>
<evidence type="ECO:0000256" key="7">
    <source>
        <dbReference type="ARBA" id="ARBA00022692"/>
    </source>
</evidence>
<dbReference type="EC" id="2.7.11.1" evidence="2"/>
<dbReference type="InterPro" id="IPR011009">
    <property type="entry name" value="Kinase-like_dom_sf"/>
</dbReference>
<dbReference type="InterPro" id="IPR017441">
    <property type="entry name" value="Protein_kinase_ATP_BS"/>
</dbReference>
<evidence type="ECO:0000256" key="16">
    <source>
        <dbReference type="ARBA" id="ARBA00047899"/>
    </source>
</evidence>
<keyword evidence="12 18" id="KW-0067">ATP-binding</keyword>
<evidence type="ECO:0000256" key="10">
    <source>
        <dbReference type="ARBA" id="ARBA00022741"/>
    </source>
</evidence>
<dbReference type="SMART" id="SM00220">
    <property type="entry name" value="S_TKc"/>
    <property type="match status" value="1"/>
</dbReference>
<dbReference type="InterPro" id="IPR000719">
    <property type="entry name" value="Prot_kinase_dom"/>
</dbReference>
<dbReference type="CDD" id="cd14066">
    <property type="entry name" value="STKc_IRAK"/>
    <property type="match status" value="1"/>
</dbReference>
<feature type="domain" description="Protein kinase" evidence="21">
    <location>
        <begin position="575"/>
        <end position="848"/>
    </location>
</feature>
<dbReference type="PRINTS" id="PR00019">
    <property type="entry name" value="LEURICHRPT"/>
</dbReference>
<dbReference type="Pfam" id="PF13855">
    <property type="entry name" value="LRR_8"/>
    <property type="match status" value="1"/>
</dbReference>
<comment type="catalytic activity">
    <reaction evidence="16">
        <text>L-threonyl-[protein] + ATP = O-phospho-L-threonyl-[protein] + ADP + H(+)</text>
        <dbReference type="Rhea" id="RHEA:46608"/>
        <dbReference type="Rhea" id="RHEA-COMP:11060"/>
        <dbReference type="Rhea" id="RHEA-COMP:11605"/>
        <dbReference type="ChEBI" id="CHEBI:15378"/>
        <dbReference type="ChEBI" id="CHEBI:30013"/>
        <dbReference type="ChEBI" id="CHEBI:30616"/>
        <dbReference type="ChEBI" id="CHEBI:61977"/>
        <dbReference type="ChEBI" id="CHEBI:456216"/>
        <dbReference type="EC" id="2.7.11.1"/>
    </reaction>
</comment>
<evidence type="ECO:0000256" key="19">
    <source>
        <dbReference type="SAM" id="Phobius"/>
    </source>
</evidence>
<feature type="transmembrane region" description="Helical" evidence="19">
    <location>
        <begin position="513"/>
        <end position="541"/>
    </location>
</feature>
<protein>
    <recommendedName>
        <fullName evidence="2">non-specific serine/threonine protein kinase</fullName>
        <ecNumber evidence="2">2.7.11.1</ecNumber>
    </recommendedName>
</protein>
<keyword evidence="11" id="KW-0418">Kinase</keyword>
<evidence type="ECO:0000256" key="12">
    <source>
        <dbReference type="ARBA" id="ARBA00022840"/>
    </source>
</evidence>
<evidence type="ECO:0000256" key="17">
    <source>
        <dbReference type="ARBA" id="ARBA00048679"/>
    </source>
</evidence>
<dbReference type="GO" id="GO:0051707">
    <property type="term" value="P:response to other organism"/>
    <property type="evidence" value="ECO:0007669"/>
    <property type="project" value="UniProtKB-ARBA"/>
</dbReference>
<sequence length="875" mass="98749">MDRELQWILVLAICASSLINILAANLDYSGVISIDCGVDEGYTDKTTNLQYEADDIQFGEMNNTSLIYKMDYISQIHKQLNTLRSFPYGKRNCYTLKPKQGKNKKYIIRAYFAYGNYDNKYKPPVFDLHLGVNFLKTINSSEAMVIRIEAVHFTSTERIDLCLVNIDQGVPFISLLELWPLDNSIYQSSSTLLTLDLLTRLNLGASEDNFIRYTDDIYGRSWEVPNNYNKRPLKTSSAIDLDKFDDPYKLPAEVLSSAVEPRDSNSLEFTLNYGTDFEYYVYLHFFDFEDRTNKQKRRLNILINGFDDNNVTEFHTLSYWKPYTIILPIKQGMGIRKIFIETNSDSELPAMLNALEIYRVLPQSDSSTQQEDVYAIWHIKHVYMINNKNWQGDPCGPKNFTWEGVKCSNGDSPRIISLNLSSSKLSGDIDSSFSNLTCLATLDLSNNELTGEVPEFFAKLPQLHFLNLSKNMLTGSVPESLKAKSSNNSLQLSLDGNLRPYWIGSCKSNHKKFIIPLVASITTCVAVVLTISTIVMVIWTLRKKGKVISSISVKDVPLKSANQVFSYSDIRRITNNFTTMIGKGGFGKVYLGTLECGKRVAVKILSSPSAQGYKEFQSEANLLMHVHHRNVVSLMGYCDEGDTKALIYEYLPEGNLQQKLSDKNPIFLEWTQRLKIAMDAANGLDYLHNGCKPPVIHRDLKTSNILLDENMHAKISDFGVSKTFANDSDTYVTTYPAGTPGYLDPEFYCSGTLNKKSDVYSFGIILLELISGQPALTGTAENLSYILPWVNSKLRTGNIQEIVDPRLDGKYNGASAWKFVGIAMSCLPQVPIHRPDIGHIALELKDCLSLELSLERTVSNVRESLAMSSRQIEFH</sequence>
<dbReference type="Pfam" id="PF12819">
    <property type="entry name" value="Malectin_like"/>
    <property type="match status" value="1"/>
</dbReference>
<dbReference type="InterPro" id="IPR032675">
    <property type="entry name" value="LRR_dom_sf"/>
</dbReference>
<keyword evidence="5" id="KW-0433">Leucine-rich repeat</keyword>
<evidence type="ECO:0000313" key="23">
    <source>
        <dbReference type="RefSeq" id="XP_014503968.1"/>
    </source>
</evidence>
<dbReference type="PROSITE" id="PS50011">
    <property type="entry name" value="PROTEIN_KINASE_DOM"/>
    <property type="match status" value="1"/>
</dbReference>
<evidence type="ECO:0000256" key="1">
    <source>
        <dbReference type="ARBA" id="ARBA00004162"/>
    </source>
</evidence>
<dbReference type="InterPro" id="IPR024788">
    <property type="entry name" value="Malectin-like_Carb-bd_dom"/>
</dbReference>
<dbReference type="SUPFAM" id="SSF56112">
    <property type="entry name" value="Protein kinase-like (PK-like)"/>
    <property type="match status" value="1"/>
</dbReference>
<organism evidence="22 23">
    <name type="scientific">Vigna radiata var. radiata</name>
    <name type="common">Mung bean</name>
    <name type="synonym">Phaseolus aureus</name>
    <dbReference type="NCBI Taxonomy" id="3916"/>
    <lineage>
        <taxon>Eukaryota</taxon>
        <taxon>Viridiplantae</taxon>
        <taxon>Streptophyta</taxon>
        <taxon>Embryophyta</taxon>
        <taxon>Tracheophyta</taxon>
        <taxon>Spermatophyta</taxon>
        <taxon>Magnoliopsida</taxon>
        <taxon>eudicotyledons</taxon>
        <taxon>Gunneridae</taxon>
        <taxon>Pentapetalae</taxon>
        <taxon>rosids</taxon>
        <taxon>fabids</taxon>
        <taxon>Fabales</taxon>
        <taxon>Fabaceae</taxon>
        <taxon>Papilionoideae</taxon>
        <taxon>50 kb inversion clade</taxon>
        <taxon>NPAAA clade</taxon>
        <taxon>indigoferoid/millettioid clade</taxon>
        <taxon>Phaseoleae</taxon>
        <taxon>Vigna</taxon>
    </lineage>
</organism>
<evidence type="ECO:0000256" key="13">
    <source>
        <dbReference type="ARBA" id="ARBA00022989"/>
    </source>
</evidence>
<dbReference type="AlphaFoldDB" id="A0A1S3UD66"/>
<dbReference type="GO" id="GO:0004674">
    <property type="term" value="F:protein serine/threonine kinase activity"/>
    <property type="evidence" value="ECO:0007669"/>
    <property type="project" value="UniProtKB-KW"/>
</dbReference>
<dbReference type="InterPro" id="IPR008271">
    <property type="entry name" value="Ser/Thr_kinase_AS"/>
</dbReference>
<keyword evidence="4" id="KW-0723">Serine/threonine-protein kinase</keyword>
<dbReference type="GO" id="GO:0005886">
    <property type="term" value="C:plasma membrane"/>
    <property type="evidence" value="ECO:0007669"/>
    <property type="project" value="UniProtKB-SubCell"/>
</dbReference>
<keyword evidence="3" id="KW-1003">Cell membrane</keyword>
<feature type="signal peptide" evidence="20">
    <location>
        <begin position="1"/>
        <end position="23"/>
    </location>
</feature>
<keyword evidence="9" id="KW-0677">Repeat</keyword>
<accession>A0A1S3UD66</accession>
<dbReference type="Gene3D" id="2.60.120.430">
    <property type="entry name" value="Galactose-binding lectin"/>
    <property type="match status" value="1"/>
</dbReference>
<evidence type="ECO:0000256" key="18">
    <source>
        <dbReference type="PROSITE-ProRule" id="PRU10141"/>
    </source>
</evidence>
<evidence type="ECO:0000256" key="9">
    <source>
        <dbReference type="ARBA" id="ARBA00022737"/>
    </source>
</evidence>
<proteinExistence type="predicted"/>
<dbReference type="PANTHER" id="PTHR45631">
    <property type="entry name" value="OS07G0107800 PROTEIN-RELATED"/>
    <property type="match status" value="1"/>
</dbReference>
<evidence type="ECO:0000256" key="15">
    <source>
        <dbReference type="ARBA" id="ARBA00023157"/>
    </source>
</evidence>
<dbReference type="Gene3D" id="3.30.200.20">
    <property type="entry name" value="Phosphorylase Kinase, domain 1"/>
    <property type="match status" value="1"/>
</dbReference>
<dbReference type="InterPro" id="IPR001245">
    <property type="entry name" value="Ser-Thr/Tyr_kinase_cat_dom"/>
</dbReference>
<keyword evidence="14 19" id="KW-0472">Membrane</keyword>
<dbReference type="FunFam" id="3.80.10.10:FF:000129">
    <property type="entry name" value="Leucine-rich repeat receptor-like kinase"/>
    <property type="match status" value="1"/>
</dbReference>
<evidence type="ECO:0000256" key="5">
    <source>
        <dbReference type="ARBA" id="ARBA00022614"/>
    </source>
</evidence>
<name>A0A1S3UD66_VIGRR</name>
<evidence type="ECO:0000256" key="8">
    <source>
        <dbReference type="ARBA" id="ARBA00022729"/>
    </source>
</evidence>
<dbReference type="PANTHER" id="PTHR45631:SF212">
    <property type="entry name" value="PROTEIN KINASE DOMAIN-CONTAINING PROTEIN"/>
    <property type="match status" value="1"/>
</dbReference>
<keyword evidence="8 20" id="KW-0732">Signal</keyword>
<evidence type="ECO:0000256" key="20">
    <source>
        <dbReference type="SAM" id="SignalP"/>
    </source>
</evidence>
<keyword evidence="6" id="KW-0808">Transferase</keyword>